<organism evidence="18 19">
    <name type="scientific">Equus caballus papillomavirus 5</name>
    <dbReference type="NCBI Taxonomy" id="1235429"/>
    <lineage>
        <taxon>Viruses</taxon>
        <taxon>Monodnaviria</taxon>
        <taxon>Shotokuvirae</taxon>
        <taxon>Cossaviricota</taxon>
        <taxon>Papovaviricetes</taxon>
        <taxon>Zurhausenvirales</taxon>
        <taxon>Papillomaviridae</taxon>
        <taxon>Firstpapillomavirinae</taxon>
        <taxon>Dyoiotapapillomavirus</taxon>
        <taxon>Dyoiotapapillomavirus 2</taxon>
    </lineage>
</organism>
<keyword evidence="13" id="KW-0804">Transcription</keyword>
<keyword evidence="15" id="KW-0922">Interferon antiviral system evasion</keyword>
<evidence type="ECO:0000256" key="14">
    <source>
        <dbReference type="ARBA" id="ARBA00023200"/>
    </source>
</evidence>
<evidence type="ECO:0000313" key="19">
    <source>
        <dbReference type="Proteomes" id="UP000127392"/>
    </source>
</evidence>
<evidence type="ECO:0000256" key="1">
    <source>
        <dbReference type="ARBA" id="ARBA00022504"/>
    </source>
</evidence>
<dbReference type="GO" id="GO:0039502">
    <property type="term" value="P:symbiont-mediated suppression of host type I interferon-mediated signaling pathway"/>
    <property type="evidence" value="ECO:0007669"/>
    <property type="project" value="UniProtKB-KW"/>
</dbReference>
<dbReference type="RefSeq" id="YP_007349383.1">
    <property type="nucleotide sequence ID" value="NC_020084.1"/>
</dbReference>
<dbReference type="SUPFAM" id="SSF161234">
    <property type="entry name" value="E7 C-terminal domain-like"/>
    <property type="match status" value="1"/>
</dbReference>
<keyword evidence="11" id="KW-0238">DNA-binding</keyword>
<evidence type="ECO:0000256" key="5">
    <source>
        <dbReference type="ARBA" id="ARBA00022632"/>
    </source>
</evidence>
<dbReference type="EMBL" id="JQ031033">
    <property type="protein sequence ID" value="AFS89115.1"/>
    <property type="molecule type" value="Genomic_DNA"/>
</dbReference>
<keyword evidence="8" id="KW-1114">Inhibition of host interferon signaling pathway by virus</keyword>
<keyword evidence="6" id="KW-0479">Metal-binding</keyword>
<dbReference type="Proteomes" id="UP000127392">
    <property type="component" value="Segment"/>
</dbReference>
<keyword evidence="3" id="KW-1048">Host nucleus</keyword>
<keyword evidence="4" id="KW-0945">Host-virus interaction</keyword>
<evidence type="ECO:0000256" key="16">
    <source>
        <dbReference type="ARBA" id="ARBA00023280"/>
    </source>
</evidence>
<keyword evidence="9" id="KW-0862">Zinc</keyword>
<evidence type="ECO:0000313" key="18">
    <source>
        <dbReference type="EMBL" id="AFS89115.1"/>
    </source>
</evidence>
<proteinExistence type="predicted"/>
<dbReference type="Gene3D" id="3.30.160.330">
    <property type="match status" value="1"/>
</dbReference>
<evidence type="ECO:0000256" key="11">
    <source>
        <dbReference type="ARBA" id="ARBA00023125"/>
    </source>
</evidence>
<dbReference type="GO" id="GO:0003700">
    <property type="term" value="F:DNA-binding transcription factor activity"/>
    <property type="evidence" value="ECO:0007669"/>
    <property type="project" value="InterPro"/>
</dbReference>
<sequence length="84" mass="9479">MRVSDSLKAQFLLYNEEVSSDEEDNRPPRGDAYRVHSTCVYCRTGVRLVVWCTRPMIHQLSVLLTQDLCLICPACAAVRGYNGS</sequence>
<evidence type="ECO:0000256" key="9">
    <source>
        <dbReference type="ARBA" id="ARBA00022833"/>
    </source>
</evidence>
<dbReference type="GO" id="GO:0008270">
    <property type="term" value="F:zinc ion binding"/>
    <property type="evidence" value="ECO:0007669"/>
    <property type="project" value="UniProtKB-KW"/>
</dbReference>
<dbReference type="InterPro" id="IPR000148">
    <property type="entry name" value="Papilloma_E7"/>
</dbReference>
<evidence type="ECO:0000256" key="4">
    <source>
        <dbReference type="ARBA" id="ARBA00022581"/>
    </source>
</evidence>
<name>K9M934_9PAPI</name>
<evidence type="ECO:0000256" key="6">
    <source>
        <dbReference type="ARBA" id="ARBA00022723"/>
    </source>
</evidence>
<dbReference type="PIRSF" id="PIRSF003407">
    <property type="entry name" value="Papvi_E7"/>
    <property type="match status" value="1"/>
</dbReference>
<keyword evidence="12" id="KW-0010">Activator</keyword>
<dbReference type="OrthoDB" id="28903at10239"/>
<dbReference type="GO" id="GO:0052170">
    <property type="term" value="P:symbiont-mediated suppression of host innate immune response"/>
    <property type="evidence" value="ECO:0007669"/>
    <property type="project" value="UniProtKB-KW"/>
</dbReference>
<evidence type="ECO:0000256" key="2">
    <source>
        <dbReference type="ARBA" id="ARBA00022518"/>
    </source>
</evidence>
<keyword evidence="1" id="KW-1121">Modulation of host cell cycle by virus</keyword>
<keyword evidence="17" id="KW-1078">G1/S host cell cycle checkpoint dysregulation by virus</keyword>
<evidence type="ECO:0000256" key="15">
    <source>
        <dbReference type="ARBA" id="ARBA00023258"/>
    </source>
</evidence>
<dbReference type="GO" id="GO:0003677">
    <property type="term" value="F:DNA binding"/>
    <property type="evidence" value="ECO:0007669"/>
    <property type="project" value="UniProtKB-KW"/>
</dbReference>
<keyword evidence="2" id="KW-0244">Early protein</keyword>
<evidence type="ECO:0000256" key="13">
    <source>
        <dbReference type="ARBA" id="ARBA00023163"/>
    </source>
</evidence>
<evidence type="ECO:0000256" key="3">
    <source>
        <dbReference type="ARBA" id="ARBA00022562"/>
    </source>
</evidence>
<dbReference type="Pfam" id="PF00527">
    <property type="entry name" value="E7"/>
    <property type="match status" value="1"/>
</dbReference>
<keyword evidence="16" id="KW-0899">Viral immunoevasion</keyword>
<dbReference type="GeneID" id="14515927"/>
<evidence type="ECO:0000256" key="10">
    <source>
        <dbReference type="ARBA" id="ARBA00023015"/>
    </source>
</evidence>
<dbReference type="KEGG" id="vg:14515927"/>
<protein>
    <submittedName>
        <fullName evidence="18">E7</fullName>
    </submittedName>
</protein>
<evidence type="ECO:0000256" key="8">
    <source>
        <dbReference type="ARBA" id="ARBA00022830"/>
    </source>
</evidence>
<keyword evidence="14" id="KW-1035">Host cytoplasm</keyword>
<dbReference type="GO" id="GO:0039645">
    <property type="term" value="P:symbiont-mediated perturbation of host cell cycle G1/S transition checkpoint"/>
    <property type="evidence" value="ECO:0007669"/>
    <property type="project" value="UniProtKB-KW"/>
</dbReference>
<evidence type="ECO:0000256" key="7">
    <source>
        <dbReference type="ARBA" id="ARBA00022771"/>
    </source>
</evidence>
<evidence type="ECO:0000256" key="17">
    <source>
        <dbReference type="ARBA" id="ARBA00023309"/>
    </source>
</evidence>
<evidence type="ECO:0000256" key="12">
    <source>
        <dbReference type="ARBA" id="ARBA00023159"/>
    </source>
</evidence>
<keyword evidence="5" id="KW-1090">Inhibition of host innate immune response by virus</keyword>
<accession>K9M934</accession>
<reference evidence="18 19" key="1">
    <citation type="journal article" date="2013" name="J. Gen. Virol.">
        <title>Four novel papillomavirus sequences support a broad diversity among equine papillomaviruses.</title>
        <authorList>
            <person name="Lange C."/>
            <person name="Vetsch E."/>
            <person name="Ackermann M."/>
            <person name="Favrot C."/>
            <person name="Tobler K."/>
        </authorList>
    </citation>
    <scope>NUCLEOTIDE SEQUENCE [LARGE SCALE GENOMIC DNA]</scope>
</reference>
<keyword evidence="7" id="KW-0863">Zinc-finger</keyword>
<keyword evidence="10" id="KW-0805">Transcription regulation</keyword>